<keyword evidence="1" id="KW-0472">Membrane</keyword>
<keyword evidence="1" id="KW-1133">Transmembrane helix</keyword>
<feature type="transmembrane region" description="Helical" evidence="1">
    <location>
        <begin position="46"/>
        <end position="65"/>
    </location>
</feature>
<comment type="caution">
    <text evidence="2">The sequence shown here is derived from an EMBL/GenBank/DDBJ whole genome shotgun (WGS) entry which is preliminary data.</text>
</comment>
<organism evidence="2 3">
    <name type="scientific">Pisum sativum</name>
    <name type="common">Garden pea</name>
    <name type="synonym">Lathyrus oleraceus</name>
    <dbReference type="NCBI Taxonomy" id="3888"/>
    <lineage>
        <taxon>Eukaryota</taxon>
        <taxon>Viridiplantae</taxon>
        <taxon>Streptophyta</taxon>
        <taxon>Embryophyta</taxon>
        <taxon>Tracheophyta</taxon>
        <taxon>Spermatophyta</taxon>
        <taxon>Magnoliopsida</taxon>
        <taxon>eudicotyledons</taxon>
        <taxon>Gunneridae</taxon>
        <taxon>Pentapetalae</taxon>
        <taxon>rosids</taxon>
        <taxon>fabids</taxon>
        <taxon>Fabales</taxon>
        <taxon>Fabaceae</taxon>
        <taxon>Papilionoideae</taxon>
        <taxon>50 kb inversion clade</taxon>
        <taxon>NPAAA clade</taxon>
        <taxon>Hologalegina</taxon>
        <taxon>IRL clade</taxon>
        <taxon>Fabeae</taxon>
        <taxon>Lathyrus</taxon>
    </lineage>
</organism>
<dbReference type="Proteomes" id="UP001058974">
    <property type="component" value="Chromosome 3"/>
</dbReference>
<dbReference type="Gramene" id="Psat03G0316900-T1">
    <property type="protein sequence ID" value="KAI5428051.1"/>
    <property type="gene ID" value="KIW84_033169"/>
</dbReference>
<keyword evidence="1" id="KW-0812">Transmembrane</keyword>
<accession>A0A9D4XV86</accession>
<dbReference type="EMBL" id="JAMSHJ010000003">
    <property type="protein sequence ID" value="KAI5428051.1"/>
    <property type="molecule type" value="Genomic_DNA"/>
</dbReference>
<protein>
    <submittedName>
        <fullName evidence="2">Uncharacterized protein</fullName>
    </submittedName>
</protein>
<evidence type="ECO:0000313" key="3">
    <source>
        <dbReference type="Proteomes" id="UP001058974"/>
    </source>
</evidence>
<reference evidence="2 3" key="1">
    <citation type="journal article" date="2022" name="Nat. Genet.">
        <title>Improved pea reference genome and pan-genome highlight genomic features and evolutionary characteristics.</title>
        <authorList>
            <person name="Yang T."/>
            <person name="Liu R."/>
            <person name="Luo Y."/>
            <person name="Hu S."/>
            <person name="Wang D."/>
            <person name="Wang C."/>
            <person name="Pandey M.K."/>
            <person name="Ge S."/>
            <person name="Xu Q."/>
            <person name="Li N."/>
            <person name="Li G."/>
            <person name="Huang Y."/>
            <person name="Saxena R.K."/>
            <person name="Ji Y."/>
            <person name="Li M."/>
            <person name="Yan X."/>
            <person name="He Y."/>
            <person name="Liu Y."/>
            <person name="Wang X."/>
            <person name="Xiang C."/>
            <person name="Varshney R.K."/>
            <person name="Ding H."/>
            <person name="Gao S."/>
            <person name="Zong X."/>
        </authorList>
    </citation>
    <scope>NUCLEOTIDE SEQUENCE [LARGE SCALE GENOMIC DNA]</scope>
    <source>
        <strain evidence="2 3">cv. Zhongwan 6</strain>
    </source>
</reference>
<proteinExistence type="predicted"/>
<keyword evidence="3" id="KW-1185">Reference proteome</keyword>
<feature type="transmembrane region" description="Helical" evidence="1">
    <location>
        <begin position="77"/>
        <end position="95"/>
    </location>
</feature>
<evidence type="ECO:0000256" key="1">
    <source>
        <dbReference type="SAM" id="Phobius"/>
    </source>
</evidence>
<dbReference type="AlphaFoldDB" id="A0A9D4XV86"/>
<gene>
    <name evidence="2" type="ORF">KIW84_033169</name>
</gene>
<evidence type="ECO:0000313" key="2">
    <source>
        <dbReference type="EMBL" id="KAI5428051.1"/>
    </source>
</evidence>
<name>A0A9D4XV86_PEA</name>
<sequence length="144" mass="15893">MYVVPPPQRSDPGSGSDGLRVYQAWKGSNKFFLQGRFIFGPDVRSLALTIFLIVAPVAVFCVFVARKLLNDFSDHWGISIMAVAVVFTVYVRLVVRVLRGYTNSRFTKATSWPHALHRSAAVTTSNTSDTNVVTVVIQSSAERA</sequence>